<sequence>MGTVLEDTKKALGIMPGYDAFDDQILMHINTCRMDLNQLGAKCGTSIEKNTEWDAFFGINDEATIKSYIAMKVRLIFDPPTNSFVVTSYQKLIEEAAWRLIYQTESE</sequence>
<accession>A0A8S5UR06</accession>
<dbReference type="InterPro" id="IPR056951">
    <property type="entry name" value="Phage_connect_2"/>
</dbReference>
<organism evidence="1">
    <name type="scientific">Siphoviridae sp. ct89S11</name>
    <dbReference type="NCBI Taxonomy" id="2825357"/>
    <lineage>
        <taxon>Viruses</taxon>
        <taxon>Duplodnaviria</taxon>
        <taxon>Heunggongvirae</taxon>
        <taxon>Uroviricota</taxon>
        <taxon>Caudoviricetes</taxon>
    </lineage>
</organism>
<name>A0A8S5UR06_9CAUD</name>
<evidence type="ECO:0000313" key="1">
    <source>
        <dbReference type="EMBL" id="DAF96909.1"/>
    </source>
</evidence>
<protein>
    <submittedName>
        <fullName evidence="1">Uncharacterized protein</fullName>
    </submittedName>
</protein>
<reference evidence="1" key="1">
    <citation type="journal article" date="2021" name="Proc. Natl. Acad. Sci. U.S.A.">
        <title>A Catalog of Tens of Thousands of Viruses from Human Metagenomes Reveals Hidden Associations with Chronic Diseases.</title>
        <authorList>
            <person name="Tisza M.J."/>
            <person name="Buck C.B."/>
        </authorList>
    </citation>
    <scope>NUCLEOTIDE SEQUENCE</scope>
    <source>
        <strain evidence="1">Ct89S11</strain>
    </source>
</reference>
<proteinExistence type="predicted"/>
<dbReference type="EMBL" id="BK016123">
    <property type="protein sequence ID" value="DAF96909.1"/>
    <property type="molecule type" value="Genomic_DNA"/>
</dbReference>
<dbReference type="Pfam" id="PF24829">
    <property type="entry name" value="Phage_connect_2"/>
    <property type="match status" value="1"/>
</dbReference>